<dbReference type="UniPathway" id="UPA00392"/>
<feature type="binding site" evidence="17">
    <location>
        <position position="104"/>
    </location>
    <ligand>
        <name>[4Fe-4S] cluster</name>
        <dbReference type="ChEBI" id="CHEBI:49883"/>
    </ligand>
</feature>
<dbReference type="PANTHER" id="PTHR36701:SF1">
    <property type="entry name" value="EPOXYQUEUOSINE REDUCTASE QUEH"/>
    <property type="match status" value="1"/>
</dbReference>
<dbReference type="GO" id="GO:0052693">
    <property type="term" value="F:epoxyqueuosine reductase activity"/>
    <property type="evidence" value="ECO:0007669"/>
    <property type="project" value="UniProtKB-UniRule"/>
</dbReference>
<dbReference type="AlphaFoldDB" id="Q07LS8"/>
<dbReference type="eggNOG" id="COG1636">
    <property type="taxonomic scope" value="Bacteria"/>
</dbReference>
<evidence type="ECO:0000256" key="6">
    <source>
        <dbReference type="ARBA" id="ARBA00022485"/>
    </source>
</evidence>
<keyword evidence="11 17" id="KW-0408">Iron</keyword>
<evidence type="ECO:0000313" key="18">
    <source>
        <dbReference type="EMBL" id="ABJ07106.1"/>
    </source>
</evidence>
<protein>
    <recommendedName>
        <fullName evidence="5 17">Epoxyqueuosine reductase QueH</fullName>
        <ecNumber evidence="4 17">1.17.99.6</ecNumber>
    </recommendedName>
    <alternativeName>
        <fullName evidence="15 17">Queuosine biosynthesis protein QueH</fullName>
    </alternativeName>
</protein>
<evidence type="ECO:0000256" key="17">
    <source>
        <dbReference type="HAMAP-Rule" id="MF_02089"/>
    </source>
</evidence>
<evidence type="ECO:0000256" key="16">
    <source>
        <dbReference type="ARBA" id="ARBA00047415"/>
    </source>
</evidence>
<dbReference type="EC" id="1.17.99.6" evidence="4 17"/>
<keyword evidence="10 17" id="KW-0560">Oxidoreductase</keyword>
<evidence type="ECO:0000256" key="10">
    <source>
        <dbReference type="ARBA" id="ARBA00023002"/>
    </source>
</evidence>
<reference evidence="18" key="1">
    <citation type="submission" date="2006-09" db="EMBL/GenBank/DDBJ databases">
        <title>Complete sequence of Rhodopseudomonas palustris BisA53.</title>
        <authorList>
            <consortium name="US DOE Joint Genome Institute"/>
            <person name="Copeland A."/>
            <person name="Lucas S."/>
            <person name="Lapidus A."/>
            <person name="Barry K."/>
            <person name="Detter J.C."/>
            <person name="Glavina del Rio T."/>
            <person name="Hammon N."/>
            <person name="Israni S."/>
            <person name="Dalin E."/>
            <person name="Tice H."/>
            <person name="Pitluck S."/>
            <person name="Chain P."/>
            <person name="Malfatti S."/>
            <person name="Shin M."/>
            <person name="Vergez L."/>
            <person name="Schmutz J."/>
            <person name="Larimer F."/>
            <person name="Land M."/>
            <person name="Hauser L."/>
            <person name="Pelletier D.A."/>
            <person name="Kyrpides N."/>
            <person name="Kim E."/>
            <person name="Harwood C.S."/>
            <person name="Oda Y."/>
            <person name="Richardson P."/>
        </authorList>
    </citation>
    <scope>NUCLEOTIDE SEQUENCE [LARGE SCALE GENOMIC DNA]</scope>
    <source>
        <strain evidence="18">BisA53</strain>
    </source>
</reference>
<feature type="binding site" evidence="17">
    <location>
        <position position="107"/>
    </location>
    <ligand>
        <name>[4Fe-4S] cluster</name>
        <dbReference type="ChEBI" id="CHEBI:49883"/>
    </ligand>
</feature>
<feature type="binding site" evidence="17">
    <location>
        <position position="26"/>
    </location>
    <ligand>
        <name>[4Fe-4S] cluster</name>
        <dbReference type="ChEBI" id="CHEBI:49883"/>
    </ligand>
</feature>
<keyword evidence="14 17" id="KW-0676">Redox-active center</keyword>
<evidence type="ECO:0000256" key="4">
    <source>
        <dbReference type="ARBA" id="ARBA00012622"/>
    </source>
</evidence>
<keyword evidence="8 17" id="KW-0479">Metal-binding</keyword>
<evidence type="ECO:0000256" key="1">
    <source>
        <dbReference type="ARBA" id="ARBA00002268"/>
    </source>
</evidence>
<keyword evidence="6 17" id="KW-0004">4Fe-4S</keyword>
<name>Q07LS8_RHOP5</name>
<evidence type="ECO:0000256" key="15">
    <source>
        <dbReference type="ARBA" id="ARBA00031446"/>
    </source>
</evidence>
<comment type="similarity">
    <text evidence="3 17">Belongs to the QueH family.</text>
</comment>
<keyword evidence="12 17" id="KW-0411">Iron-sulfur</keyword>
<dbReference type="GO" id="GO:0051539">
    <property type="term" value="F:4 iron, 4 sulfur cluster binding"/>
    <property type="evidence" value="ECO:0007669"/>
    <property type="project" value="UniProtKB-UniRule"/>
</dbReference>
<evidence type="ECO:0000256" key="2">
    <source>
        <dbReference type="ARBA" id="ARBA00004691"/>
    </source>
</evidence>
<dbReference type="Pfam" id="PF02677">
    <property type="entry name" value="QueH"/>
    <property type="match status" value="1"/>
</dbReference>
<comment type="catalytic activity">
    <reaction evidence="16 17">
        <text>epoxyqueuosine(34) in tRNA + AH2 = queuosine(34) in tRNA + A + H2O</text>
        <dbReference type="Rhea" id="RHEA:32159"/>
        <dbReference type="Rhea" id="RHEA-COMP:18571"/>
        <dbReference type="Rhea" id="RHEA-COMP:18582"/>
        <dbReference type="ChEBI" id="CHEBI:13193"/>
        <dbReference type="ChEBI" id="CHEBI:15377"/>
        <dbReference type="ChEBI" id="CHEBI:17499"/>
        <dbReference type="ChEBI" id="CHEBI:194431"/>
        <dbReference type="ChEBI" id="CHEBI:194443"/>
        <dbReference type="EC" id="1.17.99.6"/>
    </reaction>
</comment>
<feature type="binding site" evidence="17">
    <location>
        <position position="25"/>
    </location>
    <ligand>
        <name>[4Fe-4S] cluster</name>
        <dbReference type="ChEBI" id="CHEBI:49883"/>
    </ligand>
</feature>
<keyword evidence="9 17" id="KW-0671">Queuosine biosynthesis</keyword>
<evidence type="ECO:0000256" key="3">
    <source>
        <dbReference type="ARBA" id="ARBA00008207"/>
    </source>
</evidence>
<dbReference type="GO" id="GO:0008616">
    <property type="term" value="P:tRNA queuosine(34) biosynthetic process"/>
    <property type="evidence" value="ECO:0007669"/>
    <property type="project" value="UniProtKB-UniRule"/>
</dbReference>
<feature type="disulfide bond" description="Redox-active" evidence="17">
    <location>
        <begin position="187"/>
        <end position="189"/>
    </location>
</feature>
<evidence type="ECO:0000256" key="11">
    <source>
        <dbReference type="ARBA" id="ARBA00023004"/>
    </source>
</evidence>
<gene>
    <name evidence="17" type="primary">queH</name>
    <name evidence="18" type="ordered locus">RPE_3170</name>
</gene>
<dbReference type="STRING" id="316055.RPE_3170"/>
<keyword evidence="7 17" id="KW-0819">tRNA processing</keyword>
<evidence type="ECO:0000256" key="7">
    <source>
        <dbReference type="ARBA" id="ARBA00022694"/>
    </source>
</evidence>
<proteinExistence type="inferred from homology"/>
<comment type="pathway">
    <text evidence="2 17">tRNA modification; tRNA-queuosine biosynthesis.</text>
</comment>
<keyword evidence="13 17" id="KW-1015">Disulfide bond</keyword>
<dbReference type="InterPro" id="IPR003828">
    <property type="entry name" value="QueH"/>
</dbReference>
<evidence type="ECO:0000256" key="9">
    <source>
        <dbReference type="ARBA" id="ARBA00022785"/>
    </source>
</evidence>
<accession>Q07LS8</accession>
<dbReference type="PANTHER" id="PTHR36701">
    <property type="entry name" value="EPOXYQUEUOSINE REDUCTASE QUEH"/>
    <property type="match status" value="1"/>
</dbReference>
<dbReference type="HOGENOM" id="CLU_088177_0_0_5"/>
<dbReference type="HAMAP" id="MF_02089">
    <property type="entry name" value="QueH"/>
    <property type="match status" value="1"/>
</dbReference>
<evidence type="ECO:0000256" key="13">
    <source>
        <dbReference type="ARBA" id="ARBA00023157"/>
    </source>
</evidence>
<dbReference type="GO" id="GO:0046872">
    <property type="term" value="F:metal ion binding"/>
    <property type="evidence" value="ECO:0007669"/>
    <property type="project" value="UniProtKB-KW"/>
</dbReference>
<evidence type="ECO:0000256" key="14">
    <source>
        <dbReference type="ARBA" id="ARBA00023284"/>
    </source>
</evidence>
<organism evidence="18">
    <name type="scientific">Rhodopseudomonas palustris (strain BisA53)</name>
    <dbReference type="NCBI Taxonomy" id="316055"/>
    <lineage>
        <taxon>Bacteria</taxon>
        <taxon>Pseudomonadati</taxon>
        <taxon>Pseudomonadota</taxon>
        <taxon>Alphaproteobacteria</taxon>
        <taxon>Hyphomicrobiales</taxon>
        <taxon>Nitrobacteraceae</taxon>
        <taxon>Rhodopseudomonas</taxon>
    </lineage>
</organism>
<sequence>MAMNEVRRPAPSLPAGHTKVLLHSCCAPCSGEVMEAMLAAGIDYTVFFYNPNIHPKREYLLRKDENARFAARHGVAFVDADYDDDLWLARTKGLEWEPERGERCSICFDMRLERTALYAFEHGFSVITSSLGISRWKDFAQVVASGKRAVLRYDGLVYWDHNWRKGGGAARTVEIAKRESFYQQSYCGCLYSLRDSHRRRGIAERS</sequence>
<comment type="function">
    <text evidence="1 17">Catalyzes the conversion of epoxyqueuosine (oQ) to queuosine (Q), which is a hypermodified base found in the wobble positions of tRNA(Asp), tRNA(Asn), tRNA(His) and tRNA(Tyr).</text>
</comment>
<evidence type="ECO:0000256" key="12">
    <source>
        <dbReference type="ARBA" id="ARBA00023014"/>
    </source>
</evidence>
<dbReference type="EMBL" id="CP000463">
    <property type="protein sequence ID" value="ABJ07106.1"/>
    <property type="molecule type" value="Genomic_DNA"/>
</dbReference>
<evidence type="ECO:0000256" key="5">
    <source>
        <dbReference type="ARBA" id="ARBA00016895"/>
    </source>
</evidence>
<dbReference type="KEGG" id="rpe:RPE_3170"/>
<evidence type="ECO:0000256" key="8">
    <source>
        <dbReference type="ARBA" id="ARBA00022723"/>
    </source>
</evidence>